<dbReference type="AlphaFoldDB" id="A0AAP0LD15"/>
<name>A0AAP0LD15_9MAGN</name>
<accession>A0AAP0LD15</accession>
<keyword evidence="3" id="KW-1185">Reference proteome</keyword>
<evidence type="ECO:0000256" key="1">
    <source>
        <dbReference type="SAM" id="MobiDB-lite"/>
    </source>
</evidence>
<organism evidence="2 3">
    <name type="scientific">Stephania cephalantha</name>
    <dbReference type="NCBI Taxonomy" id="152367"/>
    <lineage>
        <taxon>Eukaryota</taxon>
        <taxon>Viridiplantae</taxon>
        <taxon>Streptophyta</taxon>
        <taxon>Embryophyta</taxon>
        <taxon>Tracheophyta</taxon>
        <taxon>Spermatophyta</taxon>
        <taxon>Magnoliopsida</taxon>
        <taxon>Ranunculales</taxon>
        <taxon>Menispermaceae</taxon>
        <taxon>Menispermoideae</taxon>
        <taxon>Cissampelideae</taxon>
        <taxon>Stephania</taxon>
    </lineage>
</organism>
<dbReference type="EMBL" id="JBBNAG010000001">
    <property type="protein sequence ID" value="KAK9166849.1"/>
    <property type="molecule type" value="Genomic_DNA"/>
</dbReference>
<gene>
    <name evidence="2" type="ORF">Scep_002040</name>
</gene>
<reference evidence="2 3" key="1">
    <citation type="submission" date="2024-01" db="EMBL/GenBank/DDBJ databases">
        <title>Genome assemblies of Stephania.</title>
        <authorList>
            <person name="Yang L."/>
        </authorList>
    </citation>
    <scope>NUCLEOTIDE SEQUENCE [LARGE SCALE GENOMIC DNA]</scope>
    <source>
        <strain evidence="2">JXDWG</strain>
        <tissue evidence="2">Leaf</tissue>
    </source>
</reference>
<feature type="region of interest" description="Disordered" evidence="1">
    <location>
        <begin position="1"/>
        <end position="57"/>
    </location>
</feature>
<evidence type="ECO:0000313" key="3">
    <source>
        <dbReference type="Proteomes" id="UP001419268"/>
    </source>
</evidence>
<sequence length="57" mass="6220">MPMVLGTPNIQEKTKTTTKIHCTTESLRGEKDDGGFDPQDQAESDPTMNRGKVVLGD</sequence>
<protein>
    <submittedName>
        <fullName evidence="2">Uncharacterized protein</fullName>
    </submittedName>
</protein>
<evidence type="ECO:0000313" key="2">
    <source>
        <dbReference type="EMBL" id="KAK9166849.1"/>
    </source>
</evidence>
<dbReference type="Proteomes" id="UP001419268">
    <property type="component" value="Unassembled WGS sequence"/>
</dbReference>
<comment type="caution">
    <text evidence="2">The sequence shown here is derived from an EMBL/GenBank/DDBJ whole genome shotgun (WGS) entry which is preliminary data.</text>
</comment>
<proteinExistence type="predicted"/>